<organism evidence="1 2">
    <name type="scientific">Streptomyces boluensis</name>
    <dbReference type="NCBI Taxonomy" id="1775135"/>
    <lineage>
        <taxon>Bacteria</taxon>
        <taxon>Bacillati</taxon>
        <taxon>Actinomycetota</taxon>
        <taxon>Actinomycetes</taxon>
        <taxon>Kitasatosporales</taxon>
        <taxon>Streptomycetaceae</taxon>
        <taxon>Streptomyces</taxon>
    </lineage>
</organism>
<name>A0A964UTN5_9ACTN</name>
<accession>A0A964UTN5</accession>
<evidence type="ECO:0000313" key="2">
    <source>
        <dbReference type="Proteomes" id="UP000598297"/>
    </source>
</evidence>
<dbReference type="RefSeq" id="WP_161700336.1">
    <property type="nucleotide sequence ID" value="NZ_JAAAHS010000179.1"/>
</dbReference>
<sequence>MAAPPSAAPAPKPGPKLADWSIDYASASRDAELVAIAATSADEAWAVGSEAVDEDDIRYFLLHLDGGTWQRRPLPPQLSADAQLNAPSLEASGSGNVWLSGDLGMDGDYKPFTLRWDGARWRTIPVGSRLLDVAPLAPDEVWALDNDGKTARRWDGNRWTTMRLPATAASLDALAPDDIWAVGDRKEADGTRQPAAMRWDGHTWRLTKTPEYRFHSEPYPYEAASLADVIVVSPTEVWALGLHDYEAGDSDTEEEEVYLRWDGTRWAKARTGFDYLPSGTEFAADGAGGFLLSPWRHRSADGTLRKIGRPPLIAGRSKTVTEADRSQHLWVADMARVPGTRQVLGAGSVELGSHGNANFRRAVVVRYDPTSRDR</sequence>
<protein>
    <submittedName>
        <fullName evidence="1">Uncharacterized protein</fullName>
    </submittedName>
</protein>
<dbReference type="OrthoDB" id="3454650at2"/>
<dbReference type="EMBL" id="JAAAHS010000179">
    <property type="protein sequence ID" value="NBE53968.1"/>
    <property type="molecule type" value="Genomic_DNA"/>
</dbReference>
<evidence type="ECO:0000313" key="1">
    <source>
        <dbReference type="EMBL" id="NBE53968.1"/>
    </source>
</evidence>
<proteinExistence type="predicted"/>
<dbReference type="Proteomes" id="UP000598297">
    <property type="component" value="Unassembled WGS sequence"/>
</dbReference>
<reference evidence="1" key="1">
    <citation type="submission" date="2020-01" db="EMBL/GenBank/DDBJ databases">
        <title>Whole-genome analyses of novel actinobacteria.</title>
        <authorList>
            <person name="Sahin N."/>
        </authorList>
    </citation>
    <scope>NUCLEOTIDE SEQUENCE</scope>
    <source>
        <strain evidence="1">YC537</strain>
    </source>
</reference>
<dbReference type="AlphaFoldDB" id="A0A964UTN5"/>
<gene>
    <name evidence="1" type="ORF">GUY60_21615</name>
</gene>
<keyword evidence="2" id="KW-1185">Reference proteome</keyword>
<comment type="caution">
    <text evidence="1">The sequence shown here is derived from an EMBL/GenBank/DDBJ whole genome shotgun (WGS) entry which is preliminary data.</text>
</comment>